<feature type="region of interest" description="Disordered" evidence="9">
    <location>
        <begin position="1"/>
        <end position="53"/>
    </location>
</feature>
<gene>
    <name evidence="11" type="ORF">WJX84_009149</name>
</gene>
<evidence type="ECO:0000256" key="1">
    <source>
        <dbReference type="ARBA" id="ARBA00004496"/>
    </source>
</evidence>
<keyword evidence="7" id="KW-0808">Transferase</keyword>
<dbReference type="InterPro" id="IPR000210">
    <property type="entry name" value="BTB/POZ_dom"/>
</dbReference>
<dbReference type="Pfam" id="PF01135">
    <property type="entry name" value="PCMT"/>
    <property type="match status" value="1"/>
</dbReference>
<dbReference type="EMBL" id="JALJOV010000954">
    <property type="protein sequence ID" value="KAK9857635.1"/>
    <property type="molecule type" value="Genomic_DNA"/>
</dbReference>
<organism evidence="11 12">
    <name type="scientific">Apatococcus fuscideae</name>
    <dbReference type="NCBI Taxonomy" id="2026836"/>
    <lineage>
        <taxon>Eukaryota</taxon>
        <taxon>Viridiplantae</taxon>
        <taxon>Chlorophyta</taxon>
        <taxon>core chlorophytes</taxon>
        <taxon>Trebouxiophyceae</taxon>
        <taxon>Chlorellales</taxon>
        <taxon>Chlorellaceae</taxon>
        <taxon>Apatococcus</taxon>
    </lineage>
</organism>
<keyword evidence="5" id="KW-0963">Cytoplasm</keyword>
<dbReference type="CDD" id="cd02440">
    <property type="entry name" value="AdoMet_MTases"/>
    <property type="match status" value="1"/>
</dbReference>
<keyword evidence="6" id="KW-0489">Methyltransferase</keyword>
<evidence type="ECO:0000313" key="11">
    <source>
        <dbReference type="EMBL" id="KAK9857635.1"/>
    </source>
</evidence>
<dbReference type="AlphaFoldDB" id="A0AAW1SUA7"/>
<dbReference type="InterPro" id="IPR029063">
    <property type="entry name" value="SAM-dependent_MTases_sf"/>
</dbReference>
<dbReference type="CDD" id="cd18186">
    <property type="entry name" value="BTB_POZ_ZBTB_KLHL-like"/>
    <property type="match status" value="1"/>
</dbReference>
<evidence type="ECO:0000256" key="2">
    <source>
        <dbReference type="ARBA" id="ARBA00004906"/>
    </source>
</evidence>
<dbReference type="Gene3D" id="1.25.40.420">
    <property type="match status" value="1"/>
</dbReference>
<accession>A0AAW1SUA7</accession>
<dbReference type="PANTHER" id="PTHR11579:SF0">
    <property type="entry name" value="PROTEIN-L-ISOASPARTATE(D-ASPARTATE) O-METHYLTRANSFERASE"/>
    <property type="match status" value="1"/>
</dbReference>
<feature type="domain" description="BTB" evidence="10">
    <location>
        <begin position="495"/>
        <end position="563"/>
    </location>
</feature>
<dbReference type="GO" id="GO:0005737">
    <property type="term" value="C:cytoplasm"/>
    <property type="evidence" value="ECO:0007669"/>
    <property type="project" value="UniProtKB-SubCell"/>
</dbReference>
<dbReference type="GO" id="GO:0032259">
    <property type="term" value="P:methylation"/>
    <property type="evidence" value="ECO:0007669"/>
    <property type="project" value="UniProtKB-KW"/>
</dbReference>
<comment type="pathway">
    <text evidence="2">Protein modification; protein ubiquitination.</text>
</comment>
<dbReference type="Pfam" id="PF00651">
    <property type="entry name" value="BTB"/>
    <property type="match status" value="1"/>
</dbReference>
<evidence type="ECO:0000256" key="7">
    <source>
        <dbReference type="ARBA" id="ARBA00022679"/>
    </source>
</evidence>
<evidence type="ECO:0000256" key="8">
    <source>
        <dbReference type="ARBA" id="ARBA00022691"/>
    </source>
</evidence>
<proteinExistence type="inferred from homology"/>
<keyword evidence="12" id="KW-1185">Reference proteome</keyword>
<comment type="subcellular location">
    <subcellularLocation>
        <location evidence="1">Cytoplasm</location>
    </subcellularLocation>
</comment>
<feature type="compositionally biased region" description="Polar residues" evidence="9">
    <location>
        <begin position="14"/>
        <end position="28"/>
    </location>
</feature>
<comment type="caution">
    <text evidence="11">The sequence shown here is derived from an EMBL/GenBank/DDBJ whole genome shotgun (WGS) entry which is preliminary data.</text>
</comment>
<dbReference type="PROSITE" id="PS50097">
    <property type="entry name" value="BTB"/>
    <property type="match status" value="1"/>
</dbReference>
<dbReference type="PANTHER" id="PTHR11579">
    <property type="entry name" value="PROTEIN-L-ISOASPARTATE O-METHYLTRANSFERASE"/>
    <property type="match status" value="1"/>
</dbReference>
<comment type="similarity">
    <text evidence="3">Belongs to the methyltransferase superfamily. L-isoaspartyl/D-aspartyl protein methyltransferase family.</text>
</comment>
<dbReference type="SMART" id="SM00225">
    <property type="entry name" value="BTB"/>
    <property type="match status" value="1"/>
</dbReference>
<dbReference type="SUPFAM" id="SSF54695">
    <property type="entry name" value="POZ domain"/>
    <property type="match status" value="1"/>
</dbReference>
<evidence type="ECO:0000256" key="4">
    <source>
        <dbReference type="ARBA" id="ARBA00011890"/>
    </source>
</evidence>
<dbReference type="SUPFAM" id="SSF53335">
    <property type="entry name" value="S-adenosyl-L-methionine-dependent methyltransferases"/>
    <property type="match status" value="1"/>
</dbReference>
<evidence type="ECO:0000256" key="6">
    <source>
        <dbReference type="ARBA" id="ARBA00022603"/>
    </source>
</evidence>
<evidence type="ECO:0000256" key="5">
    <source>
        <dbReference type="ARBA" id="ARBA00022490"/>
    </source>
</evidence>
<reference evidence="11 12" key="1">
    <citation type="journal article" date="2024" name="Nat. Commun.">
        <title>Phylogenomics reveals the evolutionary origins of lichenization in chlorophyte algae.</title>
        <authorList>
            <person name="Puginier C."/>
            <person name="Libourel C."/>
            <person name="Otte J."/>
            <person name="Skaloud P."/>
            <person name="Haon M."/>
            <person name="Grisel S."/>
            <person name="Petersen M."/>
            <person name="Berrin J.G."/>
            <person name="Delaux P.M."/>
            <person name="Dal Grande F."/>
            <person name="Keller J."/>
        </authorList>
    </citation>
    <scope>NUCLEOTIDE SEQUENCE [LARGE SCALE GENOMIC DNA]</scope>
    <source>
        <strain evidence="11 12">SAG 2523</strain>
    </source>
</reference>
<dbReference type="InterPro" id="IPR000682">
    <property type="entry name" value="PCMT"/>
</dbReference>
<dbReference type="Gene3D" id="3.30.710.10">
    <property type="entry name" value="Potassium Channel Kv1.1, Chain A"/>
    <property type="match status" value="1"/>
</dbReference>
<keyword evidence="8" id="KW-0949">S-adenosyl-L-methionine</keyword>
<dbReference type="InterPro" id="IPR011333">
    <property type="entry name" value="SKP1/BTB/POZ_sf"/>
</dbReference>
<feature type="region of interest" description="Disordered" evidence="9">
    <location>
        <begin position="84"/>
        <end position="128"/>
    </location>
</feature>
<dbReference type="Gene3D" id="3.40.50.150">
    <property type="entry name" value="Vaccinia Virus protein VP39"/>
    <property type="match status" value="1"/>
</dbReference>
<evidence type="ECO:0000256" key="3">
    <source>
        <dbReference type="ARBA" id="ARBA00005369"/>
    </source>
</evidence>
<feature type="compositionally biased region" description="Acidic residues" evidence="9">
    <location>
        <begin position="89"/>
        <end position="128"/>
    </location>
</feature>
<evidence type="ECO:0000256" key="9">
    <source>
        <dbReference type="SAM" id="MobiDB-lite"/>
    </source>
</evidence>
<protein>
    <recommendedName>
        <fullName evidence="4">protein-L-isoaspartate(D-aspartate) O-methyltransferase</fullName>
        <ecNumber evidence="4">2.1.1.77</ecNumber>
    </recommendedName>
</protein>
<evidence type="ECO:0000259" key="10">
    <source>
        <dbReference type="PROSITE" id="PS50097"/>
    </source>
</evidence>
<sequence length="688" mass="73681">MATCEMPCDAAASDNEQLSSDAAISEGSTLAGRPSQPMGIIGSGTEAVSSPWTMKPAGSTPFAAHAPAARCVPLMKPTGDADVTGLDMSSDEDEVEEQDAFGIGDDEDEDMEDGDELLDSDEDDDEDDAVRMQRDRLPLQQFLRLIQGGRRAAGRASADTNDDLIANLKQMSVITSDKVADAMRCCPRKAFLPANYQREAHIDAPVRLEELDFNVSAPHMHATCLEALDLKPGLKVLDVGSGSGIITCAAAHLVGSTGAAVGVDVKGCAIQLARKNLSRLTNDTSLSWPQTPQGPARVAFERHNAFIPSRKHQGKYDRVHVGASCRPDRLPALLELLKPEGGLLVTPVSPADLRLFIKTSSGVTSKLLSQVRYGDLEVPSDAEVMVAQLRMERKERVHVPAPSSTFADDVLMIHGEAPSSADSNASSSSAIDAARFHKSMKRSSSDGIRPSRWGYFKSLMSCTGSGKELGEAGSAEGRRMIKARPIIDLAQLGAPDAELLGSGFSLPVHSTVMRARCEAFRARCASGMRDAEAAHIPVPEHFSQEALRAFVNYVYQDWLDARTGPDMAVEVLHVAQYFGCPRLTALCEVILVKGLKGGDAEDPDVIEASVNCLAIADEATLPHLKAVALDFIMTHHAAVMACPAYASLSTSQLHLIASEACAQHSHMNNLLHKLAVQSRTAVKPPAYY</sequence>
<name>A0AAW1SUA7_9CHLO</name>
<dbReference type="Proteomes" id="UP001485043">
    <property type="component" value="Unassembled WGS sequence"/>
</dbReference>
<evidence type="ECO:0000313" key="12">
    <source>
        <dbReference type="Proteomes" id="UP001485043"/>
    </source>
</evidence>
<dbReference type="GO" id="GO:0004719">
    <property type="term" value="F:protein-L-isoaspartate (D-aspartate) O-methyltransferase activity"/>
    <property type="evidence" value="ECO:0007669"/>
    <property type="project" value="UniProtKB-EC"/>
</dbReference>
<dbReference type="EC" id="2.1.1.77" evidence="4"/>